<name>A0AA38U670_9AGAR</name>
<dbReference type="AlphaFoldDB" id="A0AA38U670"/>
<evidence type="ECO:0000313" key="1">
    <source>
        <dbReference type="EMBL" id="KAJ3833097.1"/>
    </source>
</evidence>
<feature type="non-terminal residue" evidence="1">
    <location>
        <position position="161"/>
    </location>
</feature>
<organism evidence="1 2">
    <name type="scientific">Lentinula raphanica</name>
    <dbReference type="NCBI Taxonomy" id="153919"/>
    <lineage>
        <taxon>Eukaryota</taxon>
        <taxon>Fungi</taxon>
        <taxon>Dikarya</taxon>
        <taxon>Basidiomycota</taxon>
        <taxon>Agaricomycotina</taxon>
        <taxon>Agaricomycetes</taxon>
        <taxon>Agaricomycetidae</taxon>
        <taxon>Agaricales</taxon>
        <taxon>Marasmiineae</taxon>
        <taxon>Omphalotaceae</taxon>
        <taxon>Lentinula</taxon>
    </lineage>
</organism>
<protein>
    <submittedName>
        <fullName evidence="1">Uncharacterized protein</fullName>
    </submittedName>
</protein>
<evidence type="ECO:0000313" key="2">
    <source>
        <dbReference type="Proteomes" id="UP001163846"/>
    </source>
</evidence>
<dbReference type="Proteomes" id="UP001163846">
    <property type="component" value="Unassembled WGS sequence"/>
</dbReference>
<reference evidence="1" key="1">
    <citation type="submission" date="2022-08" db="EMBL/GenBank/DDBJ databases">
        <authorList>
            <consortium name="DOE Joint Genome Institute"/>
            <person name="Min B."/>
            <person name="Riley R."/>
            <person name="Sierra-Patev S."/>
            <person name="Naranjo-Ortiz M."/>
            <person name="Looney B."/>
            <person name="Konkel Z."/>
            <person name="Slot J.C."/>
            <person name="Sakamoto Y."/>
            <person name="Steenwyk J.L."/>
            <person name="Rokas A."/>
            <person name="Carro J."/>
            <person name="Camarero S."/>
            <person name="Ferreira P."/>
            <person name="Molpeceres G."/>
            <person name="Ruiz-Duenas F.J."/>
            <person name="Serrano A."/>
            <person name="Henrissat B."/>
            <person name="Drula E."/>
            <person name="Hughes K.W."/>
            <person name="Mata J.L."/>
            <person name="Ishikawa N.K."/>
            <person name="Vargas-Isla R."/>
            <person name="Ushijima S."/>
            <person name="Smith C.A."/>
            <person name="Ahrendt S."/>
            <person name="Andreopoulos W."/>
            <person name="He G."/>
            <person name="Labutti K."/>
            <person name="Lipzen A."/>
            <person name="Ng V."/>
            <person name="Sandor L."/>
            <person name="Barry K."/>
            <person name="Martinez A.T."/>
            <person name="Xiao Y."/>
            <person name="Gibbons J.G."/>
            <person name="Terashima K."/>
            <person name="Hibbett D.S."/>
            <person name="Grigoriev I.V."/>
        </authorList>
    </citation>
    <scope>NUCLEOTIDE SEQUENCE</scope>
    <source>
        <strain evidence="1">TFB9207</strain>
    </source>
</reference>
<keyword evidence="2" id="KW-1185">Reference proteome</keyword>
<accession>A0AA38U670</accession>
<gene>
    <name evidence="1" type="ORF">F5878DRAFT_513464</name>
</gene>
<dbReference type="EMBL" id="MU806773">
    <property type="protein sequence ID" value="KAJ3833097.1"/>
    <property type="molecule type" value="Genomic_DNA"/>
</dbReference>
<sequence>LKRVQQAITEIITPSYVEKPSEFIGLPKGGTPKADNWRTLFSIFLPLALLSLWQEDSPNAAADANDMRSVLETTLYLTCAAIKMAKHKLSKQDRTDFREYLRHHIDGLKANFPGFIQPSHHLAFHIYDSMELFSTVRNFWCFPGEQLILRLRGIPVNHKLG</sequence>
<comment type="caution">
    <text evidence="1">The sequence shown here is derived from an EMBL/GenBank/DDBJ whole genome shotgun (WGS) entry which is preliminary data.</text>
</comment>
<feature type="non-terminal residue" evidence="1">
    <location>
        <position position="1"/>
    </location>
</feature>
<proteinExistence type="predicted"/>